<dbReference type="Gene3D" id="3.20.20.100">
    <property type="entry name" value="NADP-dependent oxidoreductase domain"/>
    <property type="match status" value="1"/>
</dbReference>
<accession>A0ABU2NB83</accession>
<name>A0ABU2NB83_9PSEU</name>
<dbReference type="InterPro" id="IPR050523">
    <property type="entry name" value="AKR_Detox_Biosynth"/>
</dbReference>
<evidence type="ECO:0000256" key="1">
    <source>
        <dbReference type="ARBA" id="ARBA00023002"/>
    </source>
</evidence>
<organism evidence="3 4">
    <name type="scientific">Pseudonocardia charpentierae</name>
    <dbReference type="NCBI Taxonomy" id="3075545"/>
    <lineage>
        <taxon>Bacteria</taxon>
        <taxon>Bacillati</taxon>
        <taxon>Actinomycetota</taxon>
        <taxon>Actinomycetes</taxon>
        <taxon>Pseudonocardiales</taxon>
        <taxon>Pseudonocardiaceae</taxon>
        <taxon>Pseudonocardia</taxon>
    </lineage>
</organism>
<dbReference type="InterPro" id="IPR023210">
    <property type="entry name" value="NADP_OxRdtase_dom"/>
</dbReference>
<protein>
    <submittedName>
        <fullName evidence="3">Aldo/keto reductase</fullName>
    </submittedName>
</protein>
<dbReference type="Proteomes" id="UP001183202">
    <property type="component" value="Unassembled WGS sequence"/>
</dbReference>
<dbReference type="PANTHER" id="PTHR43364">
    <property type="entry name" value="NADH-SPECIFIC METHYLGLYOXAL REDUCTASE-RELATED"/>
    <property type="match status" value="1"/>
</dbReference>
<keyword evidence="1" id="KW-0560">Oxidoreductase</keyword>
<dbReference type="PANTHER" id="PTHR43364:SF4">
    <property type="entry name" value="NAD(P)-LINKED OXIDOREDUCTASE SUPERFAMILY PROTEIN"/>
    <property type="match status" value="1"/>
</dbReference>
<reference evidence="4" key="1">
    <citation type="submission" date="2023-07" db="EMBL/GenBank/DDBJ databases">
        <title>30 novel species of actinomycetes from the DSMZ collection.</title>
        <authorList>
            <person name="Nouioui I."/>
        </authorList>
    </citation>
    <scope>NUCLEOTIDE SEQUENCE [LARGE SCALE GENOMIC DNA]</scope>
    <source>
        <strain evidence="4">DSM 45834</strain>
    </source>
</reference>
<evidence type="ECO:0000259" key="2">
    <source>
        <dbReference type="Pfam" id="PF00248"/>
    </source>
</evidence>
<proteinExistence type="predicted"/>
<comment type="caution">
    <text evidence="3">The sequence shown here is derived from an EMBL/GenBank/DDBJ whole genome shotgun (WGS) entry which is preliminary data.</text>
</comment>
<dbReference type="PRINTS" id="PR00069">
    <property type="entry name" value="ALDKETRDTASE"/>
</dbReference>
<feature type="domain" description="NADP-dependent oxidoreductase" evidence="2">
    <location>
        <begin position="15"/>
        <end position="309"/>
    </location>
</feature>
<dbReference type="InterPro" id="IPR020471">
    <property type="entry name" value="AKR"/>
</dbReference>
<evidence type="ECO:0000313" key="3">
    <source>
        <dbReference type="EMBL" id="MDT0351213.1"/>
    </source>
</evidence>
<dbReference type="Pfam" id="PF00248">
    <property type="entry name" value="Aldo_ket_red"/>
    <property type="match status" value="1"/>
</dbReference>
<dbReference type="SUPFAM" id="SSF51430">
    <property type="entry name" value="NAD(P)-linked oxidoreductase"/>
    <property type="match status" value="1"/>
</dbReference>
<evidence type="ECO:0000313" key="4">
    <source>
        <dbReference type="Proteomes" id="UP001183202"/>
    </source>
</evidence>
<dbReference type="RefSeq" id="WP_311557408.1">
    <property type="nucleotide sequence ID" value="NZ_JAVREJ010000011.1"/>
</dbReference>
<dbReference type="CDD" id="cd19084">
    <property type="entry name" value="AKR_AKR11B1-like"/>
    <property type="match status" value="1"/>
</dbReference>
<sequence length="325" mass="35722">MRMTTLGRSGLQVSRIAFGTWSFGGDWGSVDVDAAQSAIRYAHELGVNFFDTAQGYGDGAAERILGDALRSELDSRRDEIVIATKGGIDPGAERSRNSSREFLRAGVESSLRAMNIDYIDLYQVHWPDEQTPFEDTAGYLQEMVDEGKLRHVGVSNFDVPQMEAFERGRPVETLQPPYHLFRRSDAEETIWPYVGPRDIGVLVYSPLGSGLLTGTMTEDTTFDADDWRSQASAFTGENLRTNLRVVEELKKFAAHKGCEVSQLAIAWVLAQPEVDVAIVGARSHRNIERSLAAVDIELDGADLAEIDHITMNGVEVVGATPEGAL</sequence>
<gene>
    <name evidence="3" type="ORF">RM445_16915</name>
</gene>
<dbReference type="EMBL" id="JAVREJ010000011">
    <property type="protein sequence ID" value="MDT0351213.1"/>
    <property type="molecule type" value="Genomic_DNA"/>
</dbReference>
<dbReference type="InterPro" id="IPR036812">
    <property type="entry name" value="NAD(P)_OxRdtase_dom_sf"/>
</dbReference>
<keyword evidence="4" id="KW-1185">Reference proteome</keyword>